<dbReference type="SUPFAM" id="SSF53901">
    <property type="entry name" value="Thiolase-like"/>
    <property type="match status" value="1"/>
</dbReference>
<sequence length="404" mass="42468">MLGHNPGRTLLHMIDDSPRLIGWSHTRFGKLEHHPDVESLMAEVAMAAVADAGLSASDIDGIYVGVFNNGFSRQSFEAALVGVGHPELARIPAVRLENACATGSAAIFGALDFIESRRGRTALVIGAEKMTHADGDTVNDVLLGAAHRRTEAGAGSFAGVFGQLATEYAARFGEHHDALARISAKNHRNGLANPWAHMRKDLGFDFCATVSERNPVVAGPLLRTDCSMVSDGAAALVIAAPDVARTARRSVRVAGRAQASEPLPMARRRDPLFFDGVRAAFSAALAEAAVTLSDLDLIETHDCFTQAELMQYEAFGLAEHGKGATVVAEGLTERDGRMPVNVSGGLKAKGHPVGATGVSQHVLAARQLVGEAADMQLPSASRAAVFNMGGAAVANYATVLEGHR</sequence>
<dbReference type="Proteomes" id="UP000465241">
    <property type="component" value="Unassembled WGS sequence"/>
</dbReference>
<dbReference type="PANTHER" id="PTHR42870:SF1">
    <property type="entry name" value="NON-SPECIFIC LIPID-TRANSFER PROTEIN-LIKE 2"/>
    <property type="match status" value="1"/>
</dbReference>
<comment type="caution">
    <text evidence="3">The sequence shown here is derived from an EMBL/GenBank/DDBJ whole genome shotgun (WGS) entry which is preliminary data.</text>
</comment>
<accession>A0A7I9WGL9</accession>
<protein>
    <submittedName>
        <fullName evidence="3">Acetyl-CoA acetyltransferase</fullName>
    </submittedName>
</protein>
<dbReference type="PANTHER" id="PTHR42870">
    <property type="entry name" value="ACETYL-COA C-ACETYLTRANSFERASE"/>
    <property type="match status" value="1"/>
</dbReference>
<dbReference type="InterPro" id="IPR055140">
    <property type="entry name" value="Thiolase_C_2"/>
</dbReference>
<dbReference type="InterPro" id="IPR002155">
    <property type="entry name" value="Thiolase"/>
</dbReference>
<reference evidence="3 4" key="1">
    <citation type="journal article" date="2019" name="Emerg. Microbes Infect.">
        <title>Comprehensive subspecies identification of 175 nontuberculous mycobacteria species based on 7547 genomic profiles.</title>
        <authorList>
            <person name="Matsumoto Y."/>
            <person name="Kinjo T."/>
            <person name="Motooka D."/>
            <person name="Nabeya D."/>
            <person name="Jung N."/>
            <person name="Uechi K."/>
            <person name="Horii T."/>
            <person name="Iida T."/>
            <person name="Fujita J."/>
            <person name="Nakamura S."/>
        </authorList>
    </citation>
    <scope>NUCLEOTIDE SEQUENCE [LARGE SCALE GENOMIC DNA]</scope>
    <source>
        <strain evidence="3 4">JCM 13392</strain>
    </source>
</reference>
<dbReference type="Pfam" id="PF00108">
    <property type="entry name" value="Thiolase_N"/>
    <property type="match status" value="1"/>
</dbReference>
<dbReference type="NCBIfam" id="NF005704">
    <property type="entry name" value="PRK07516.1"/>
    <property type="match status" value="1"/>
</dbReference>
<dbReference type="InterPro" id="IPR016039">
    <property type="entry name" value="Thiolase-like"/>
</dbReference>
<proteinExistence type="predicted"/>
<dbReference type="InterPro" id="IPR020616">
    <property type="entry name" value="Thiolase_N"/>
</dbReference>
<evidence type="ECO:0000313" key="3">
    <source>
        <dbReference type="EMBL" id="GFG56679.1"/>
    </source>
</evidence>
<keyword evidence="4" id="KW-1185">Reference proteome</keyword>
<name>A0A7I9WGL9_9MYCO</name>
<dbReference type="AlphaFoldDB" id="A0A7I9WGL9"/>
<dbReference type="PIRSF" id="PIRSF000429">
    <property type="entry name" value="Ac-CoA_Ac_transf"/>
    <property type="match status" value="1"/>
</dbReference>
<feature type="domain" description="Thiolase N-terminal" evidence="1">
    <location>
        <begin position="26"/>
        <end position="197"/>
    </location>
</feature>
<dbReference type="Pfam" id="PF22691">
    <property type="entry name" value="Thiolase_C_1"/>
    <property type="match status" value="1"/>
</dbReference>
<organism evidence="3 4">
    <name type="scientific">Mycolicibacterium murale</name>
    <dbReference type="NCBI Taxonomy" id="182220"/>
    <lineage>
        <taxon>Bacteria</taxon>
        <taxon>Bacillati</taxon>
        <taxon>Actinomycetota</taxon>
        <taxon>Actinomycetes</taxon>
        <taxon>Mycobacteriales</taxon>
        <taxon>Mycobacteriaceae</taxon>
        <taxon>Mycolicibacterium</taxon>
    </lineage>
</organism>
<dbReference type="EMBL" id="BLKT01000003">
    <property type="protein sequence ID" value="GFG56679.1"/>
    <property type="molecule type" value="Genomic_DNA"/>
</dbReference>
<keyword evidence="3" id="KW-0808">Transferase</keyword>
<feature type="domain" description="Thiolase C-terminal" evidence="2">
    <location>
        <begin position="259"/>
        <end position="401"/>
    </location>
</feature>
<dbReference type="Gene3D" id="3.40.47.10">
    <property type="match status" value="1"/>
</dbReference>
<gene>
    <name evidence="3" type="ORF">MMUR_08150</name>
</gene>
<evidence type="ECO:0000259" key="2">
    <source>
        <dbReference type="Pfam" id="PF22691"/>
    </source>
</evidence>
<dbReference type="CDD" id="cd00829">
    <property type="entry name" value="SCP-x_thiolase"/>
    <property type="match status" value="1"/>
</dbReference>
<evidence type="ECO:0000259" key="1">
    <source>
        <dbReference type="Pfam" id="PF00108"/>
    </source>
</evidence>
<evidence type="ECO:0000313" key="4">
    <source>
        <dbReference type="Proteomes" id="UP000465241"/>
    </source>
</evidence>
<dbReference type="GO" id="GO:0016747">
    <property type="term" value="F:acyltransferase activity, transferring groups other than amino-acyl groups"/>
    <property type="evidence" value="ECO:0007669"/>
    <property type="project" value="InterPro"/>
</dbReference>